<proteinExistence type="predicted"/>
<feature type="region of interest" description="Disordered" evidence="1">
    <location>
        <begin position="36"/>
        <end position="58"/>
    </location>
</feature>
<gene>
    <name evidence="2" type="ORF">OH818_24425</name>
</gene>
<reference evidence="2" key="1">
    <citation type="submission" date="2022-12" db="EMBL/GenBank/DDBJ databases">
        <title>Jiella pelagia sp. nov., isolated from phosphonate enriched culture of Northwest Pacific surface seawater.</title>
        <authorList>
            <person name="Shin D.Y."/>
            <person name="Hwang C.Y."/>
        </authorList>
    </citation>
    <scope>NUCLEOTIDE SEQUENCE</scope>
    <source>
        <strain evidence="2">HL-NP1</strain>
    </source>
</reference>
<sequence length="109" mass="11094">MLSMLFASVGSVGAETPIMSSQPLSMAIVAQADMAGEPGHAHDGHHAPAKAHDHKATGGSDCATHCLTAVSRAVGPTDAVPVSRDLSYPILTTDLTGQSGPATERPPRI</sequence>
<dbReference type="Proteomes" id="UP001164020">
    <property type="component" value="Chromosome"/>
</dbReference>
<keyword evidence="3" id="KW-1185">Reference proteome</keyword>
<organism evidence="2 3">
    <name type="scientific">Jiella pelagia</name>
    <dbReference type="NCBI Taxonomy" id="2986949"/>
    <lineage>
        <taxon>Bacteria</taxon>
        <taxon>Pseudomonadati</taxon>
        <taxon>Pseudomonadota</taxon>
        <taxon>Alphaproteobacteria</taxon>
        <taxon>Hyphomicrobiales</taxon>
        <taxon>Aurantimonadaceae</taxon>
        <taxon>Jiella</taxon>
    </lineage>
</organism>
<name>A0ABY7C0N9_9HYPH</name>
<dbReference type="RefSeq" id="WP_187391775.1">
    <property type="nucleotide sequence ID" value="NZ_CP114029.1"/>
</dbReference>
<evidence type="ECO:0000313" key="3">
    <source>
        <dbReference type="Proteomes" id="UP001164020"/>
    </source>
</evidence>
<evidence type="ECO:0000313" key="2">
    <source>
        <dbReference type="EMBL" id="WAP68425.1"/>
    </source>
</evidence>
<evidence type="ECO:0000256" key="1">
    <source>
        <dbReference type="SAM" id="MobiDB-lite"/>
    </source>
</evidence>
<accession>A0ABY7C0N9</accession>
<protein>
    <submittedName>
        <fullName evidence="2">Uncharacterized protein</fullName>
    </submittedName>
</protein>
<dbReference type="EMBL" id="CP114029">
    <property type="protein sequence ID" value="WAP68425.1"/>
    <property type="molecule type" value="Genomic_DNA"/>
</dbReference>
<feature type="compositionally biased region" description="Basic and acidic residues" evidence="1">
    <location>
        <begin position="39"/>
        <end position="56"/>
    </location>
</feature>